<keyword evidence="7 9" id="KW-1133">Transmembrane helix</keyword>
<organism evidence="10 11">
    <name type="scientific">Alkaliphilus hydrothermalis</name>
    <dbReference type="NCBI Taxonomy" id="1482730"/>
    <lineage>
        <taxon>Bacteria</taxon>
        <taxon>Bacillati</taxon>
        <taxon>Bacillota</taxon>
        <taxon>Clostridia</taxon>
        <taxon>Peptostreptococcales</taxon>
        <taxon>Natronincolaceae</taxon>
        <taxon>Alkaliphilus</taxon>
    </lineage>
</organism>
<evidence type="ECO:0000256" key="8">
    <source>
        <dbReference type="ARBA" id="ARBA00023136"/>
    </source>
</evidence>
<evidence type="ECO:0000256" key="9">
    <source>
        <dbReference type="SAM" id="Phobius"/>
    </source>
</evidence>
<dbReference type="Proteomes" id="UP001314796">
    <property type="component" value="Unassembled WGS sequence"/>
</dbReference>
<dbReference type="Pfam" id="PF03812">
    <property type="entry name" value="KdgT"/>
    <property type="match status" value="1"/>
</dbReference>
<keyword evidence="5 9" id="KW-0812">Transmembrane</keyword>
<proteinExistence type="inferred from homology"/>
<evidence type="ECO:0000313" key="10">
    <source>
        <dbReference type="EMBL" id="MBM7615626.1"/>
    </source>
</evidence>
<evidence type="ECO:0000256" key="2">
    <source>
        <dbReference type="ARBA" id="ARBA00022448"/>
    </source>
</evidence>
<feature type="transmembrane region" description="Helical" evidence="9">
    <location>
        <begin position="73"/>
        <end position="92"/>
    </location>
</feature>
<keyword evidence="2" id="KW-0813">Transport</keyword>
<comment type="caution">
    <text evidence="10">The sequence shown here is derived from an EMBL/GenBank/DDBJ whole genome shotgun (WGS) entry which is preliminary data.</text>
</comment>
<keyword evidence="11" id="KW-1185">Reference proteome</keyword>
<accession>A0ABS2NRS8</accession>
<evidence type="ECO:0000256" key="1">
    <source>
        <dbReference type="ARBA" id="ARBA00006430"/>
    </source>
</evidence>
<protein>
    <submittedName>
        <fullName evidence="10">MFS-type transporter involved in bile tolerance (Atg22 family)</fullName>
    </submittedName>
</protein>
<dbReference type="InterPro" id="IPR004684">
    <property type="entry name" value="2keto-3dGluconate_permease"/>
</dbReference>
<evidence type="ECO:0000256" key="4">
    <source>
        <dbReference type="ARBA" id="ARBA00022597"/>
    </source>
</evidence>
<evidence type="ECO:0000256" key="3">
    <source>
        <dbReference type="ARBA" id="ARBA00022475"/>
    </source>
</evidence>
<keyword evidence="3" id="KW-1003">Cell membrane</keyword>
<evidence type="ECO:0000256" key="7">
    <source>
        <dbReference type="ARBA" id="ARBA00022989"/>
    </source>
</evidence>
<keyword evidence="6" id="KW-0769">Symport</keyword>
<keyword evidence="8 9" id="KW-0472">Membrane</keyword>
<feature type="transmembrane region" description="Helical" evidence="9">
    <location>
        <begin position="7"/>
        <end position="27"/>
    </location>
</feature>
<evidence type="ECO:0000256" key="6">
    <source>
        <dbReference type="ARBA" id="ARBA00022847"/>
    </source>
</evidence>
<comment type="similarity">
    <text evidence="1">Belongs to the KdgT transporter family.</text>
</comment>
<name>A0ABS2NRS8_9FIRM</name>
<evidence type="ECO:0000313" key="11">
    <source>
        <dbReference type="Proteomes" id="UP001314796"/>
    </source>
</evidence>
<dbReference type="EMBL" id="JAFBEE010000015">
    <property type="protein sequence ID" value="MBM7615626.1"/>
    <property type="molecule type" value="Genomic_DNA"/>
</dbReference>
<sequence length="107" mass="10703">MLIKAGLPGLLLGVMTVVVGGFFNIYADKITGGSGIAGAAASSTAGNAVATPMAIAMADPTIQALATVATPQVAASTITSALLTPVLTSYIAKRNKKKEKLEAEAQQ</sequence>
<evidence type="ECO:0000256" key="5">
    <source>
        <dbReference type="ARBA" id="ARBA00022692"/>
    </source>
</evidence>
<reference evidence="10 11" key="1">
    <citation type="submission" date="2021-01" db="EMBL/GenBank/DDBJ databases">
        <title>Genomic Encyclopedia of Type Strains, Phase IV (KMG-IV): sequencing the most valuable type-strain genomes for metagenomic binning, comparative biology and taxonomic classification.</title>
        <authorList>
            <person name="Goeker M."/>
        </authorList>
    </citation>
    <scope>NUCLEOTIDE SEQUENCE [LARGE SCALE GENOMIC DNA]</scope>
    <source>
        <strain evidence="10 11">DSM 25890</strain>
    </source>
</reference>
<gene>
    <name evidence="10" type="ORF">JOC73_002199</name>
</gene>
<keyword evidence="4" id="KW-0762">Sugar transport</keyword>